<dbReference type="InterPro" id="IPR050179">
    <property type="entry name" value="Trans_hexapeptide_repeat"/>
</dbReference>
<dbReference type="Pfam" id="PF00132">
    <property type="entry name" value="Hexapep"/>
    <property type="match status" value="1"/>
</dbReference>
<comment type="similarity">
    <text evidence="1">Belongs to the transferase hexapeptide repeat family.</text>
</comment>
<keyword evidence="6" id="KW-1185">Reference proteome</keyword>
<dbReference type="PROSITE" id="PS00101">
    <property type="entry name" value="HEXAPEP_TRANSFERASES"/>
    <property type="match status" value="1"/>
</dbReference>
<dbReference type="PANTHER" id="PTHR43300">
    <property type="entry name" value="ACETYLTRANSFERASE"/>
    <property type="match status" value="1"/>
</dbReference>
<keyword evidence="3" id="KW-0677">Repeat</keyword>
<protein>
    <recommendedName>
        <fullName evidence="7">Transferase hexapeptide repeat family phosphonate metabolim protein</fullName>
    </recommendedName>
</protein>
<evidence type="ECO:0000256" key="4">
    <source>
        <dbReference type="ARBA" id="ARBA00023315"/>
    </source>
</evidence>
<evidence type="ECO:0008006" key="7">
    <source>
        <dbReference type="Google" id="ProtNLM"/>
    </source>
</evidence>
<name>I9S917_9BACE</name>
<dbReference type="CDD" id="cd03349">
    <property type="entry name" value="LbH_XAT"/>
    <property type="match status" value="1"/>
</dbReference>
<evidence type="ECO:0000256" key="2">
    <source>
        <dbReference type="ARBA" id="ARBA00022679"/>
    </source>
</evidence>
<dbReference type="AlphaFoldDB" id="I9S917"/>
<proteinExistence type="inferred from homology"/>
<dbReference type="SUPFAM" id="SSF51161">
    <property type="entry name" value="Trimeric LpxA-like enzymes"/>
    <property type="match status" value="1"/>
</dbReference>
<keyword evidence="2" id="KW-0808">Transferase</keyword>
<accession>I9S917</accession>
<dbReference type="GeneID" id="85233163"/>
<evidence type="ECO:0000313" key="5">
    <source>
        <dbReference type="EMBL" id="EIY51878.1"/>
    </source>
</evidence>
<dbReference type="PANTHER" id="PTHR43300:SF11">
    <property type="entry name" value="ACETYLTRANSFERASE RV3034C-RELATED"/>
    <property type="match status" value="1"/>
</dbReference>
<evidence type="ECO:0000256" key="3">
    <source>
        <dbReference type="ARBA" id="ARBA00022737"/>
    </source>
</evidence>
<dbReference type="STRING" id="997884.HMPREF1068_01425"/>
<dbReference type="Proteomes" id="UP000003089">
    <property type="component" value="Unassembled WGS sequence"/>
</dbReference>
<sequence>MTIGYIYSKFFKKIIRGKSVIKSDISSTAKVNSGTTISHSTIGRYTNIGYDNEINTAEIGSFCSFSDHVFIGGDEHPLEWVSTSPVFENVKHSGSKTKFASFEVPIIKRTIIGNDVWIAHGASIKAGVCIGSGAVVGTGAVVTKDVPPYAIVAGVPAKIIRFRFNEHVIRELLESKWWELSENQLQEVGKYIKDPFVFLEKVKQIRNITY</sequence>
<gene>
    <name evidence="5" type="ORF">HMPREF1068_01425</name>
</gene>
<organism evidence="5 6">
    <name type="scientific">Bacteroides nordii CL02T12C05</name>
    <dbReference type="NCBI Taxonomy" id="997884"/>
    <lineage>
        <taxon>Bacteria</taxon>
        <taxon>Pseudomonadati</taxon>
        <taxon>Bacteroidota</taxon>
        <taxon>Bacteroidia</taxon>
        <taxon>Bacteroidales</taxon>
        <taxon>Bacteroidaceae</taxon>
        <taxon>Bacteroides</taxon>
    </lineage>
</organism>
<dbReference type="PATRIC" id="fig|997884.3.peg.1448"/>
<dbReference type="InterPro" id="IPR011004">
    <property type="entry name" value="Trimer_LpxA-like_sf"/>
</dbReference>
<dbReference type="Gene3D" id="2.160.10.10">
    <property type="entry name" value="Hexapeptide repeat proteins"/>
    <property type="match status" value="1"/>
</dbReference>
<dbReference type="eggNOG" id="COG0110">
    <property type="taxonomic scope" value="Bacteria"/>
</dbReference>
<reference evidence="5 6" key="1">
    <citation type="submission" date="2012-02" db="EMBL/GenBank/DDBJ databases">
        <title>The Genome Sequence of Bacteroides nordii CL02T12C05.</title>
        <authorList>
            <consortium name="The Broad Institute Genome Sequencing Platform"/>
            <person name="Earl A."/>
            <person name="Ward D."/>
            <person name="Feldgarden M."/>
            <person name="Gevers D."/>
            <person name="Zitomersky N.L."/>
            <person name="Coyne M.J."/>
            <person name="Comstock L.E."/>
            <person name="Young S.K."/>
            <person name="Zeng Q."/>
            <person name="Gargeya S."/>
            <person name="Fitzgerald M."/>
            <person name="Haas B."/>
            <person name="Abouelleil A."/>
            <person name="Alvarado L."/>
            <person name="Arachchi H.M."/>
            <person name="Berlin A."/>
            <person name="Chapman S.B."/>
            <person name="Gearin G."/>
            <person name="Goldberg J."/>
            <person name="Griggs A."/>
            <person name="Gujja S."/>
            <person name="Hansen M."/>
            <person name="Heiman D."/>
            <person name="Howarth C."/>
            <person name="Larimer J."/>
            <person name="Lui A."/>
            <person name="MacDonald P.J.P."/>
            <person name="McCowen C."/>
            <person name="Montmayeur A."/>
            <person name="Murphy C."/>
            <person name="Neiman D."/>
            <person name="Pearson M."/>
            <person name="Priest M."/>
            <person name="Roberts A."/>
            <person name="Saif S."/>
            <person name="Shea T."/>
            <person name="Sisk P."/>
            <person name="Stolte C."/>
            <person name="Sykes S."/>
            <person name="Wortman J."/>
            <person name="Nusbaum C."/>
            <person name="Birren B."/>
        </authorList>
    </citation>
    <scope>NUCLEOTIDE SEQUENCE [LARGE SCALE GENOMIC DNA]</scope>
    <source>
        <strain evidence="5 6">CL02T12C05</strain>
    </source>
</reference>
<dbReference type="InterPro" id="IPR018357">
    <property type="entry name" value="Hexapep_transf_CS"/>
</dbReference>
<keyword evidence="4" id="KW-0012">Acyltransferase</keyword>
<evidence type="ECO:0000313" key="6">
    <source>
        <dbReference type="Proteomes" id="UP000003089"/>
    </source>
</evidence>
<comment type="caution">
    <text evidence="5">The sequence shown here is derived from an EMBL/GenBank/DDBJ whole genome shotgun (WGS) entry which is preliminary data.</text>
</comment>
<dbReference type="HOGENOM" id="CLU_051638_5_0_10"/>
<dbReference type="InterPro" id="IPR001451">
    <property type="entry name" value="Hexapep"/>
</dbReference>
<dbReference type="RefSeq" id="WP_007484433.1">
    <property type="nucleotide sequence ID" value="NZ_JH724314.1"/>
</dbReference>
<evidence type="ECO:0000256" key="1">
    <source>
        <dbReference type="ARBA" id="ARBA00007274"/>
    </source>
</evidence>
<dbReference type="GO" id="GO:0016746">
    <property type="term" value="F:acyltransferase activity"/>
    <property type="evidence" value="ECO:0007669"/>
    <property type="project" value="UniProtKB-KW"/>
</dbReference>
<dbReference type="EMBL" id="AGXS01000015">
    <property type="protein sequence ID" value="EIY51878.1"/>
    <property type="molecule type" value="Genomic_DNA"/>
</dbReference>